<accession>A0A315ENL6</accession>
<feature type="domain" description="Anti-sigma K factor RskA C-terminal" evidence="2">
    <location>
        <begin position="24"/>
        <end position="158"/>
    </location>
</feature>
<gene>
    <name evidence="3" type="ORF">B9Z44_04075</name>
</gene>
<comment type="caution">
    <text evidence="3">The sequence shown here is derived from an EMBL/GenBank/DDBJ whole genome shotgun (WGS) entry which is preliminary data.</text>
</comment>
<evidence type="ECO:0000313" key="4">
    <source>
        <dbReference type="Proteomes" id="UP000251341"/>
    </source>
</evidence>
<keyword evidence="1" id="KW-0812">Transmembrane</keyword>
<proteinExistence type="predicted"/>
<dbReference type="EMBL" id="NESP01000001">
    <property type="protein sequence ID" value="PUE58841.1"/>
    <property type="molecule type" value="Genomic_DNA"/>
</dbReference>
<dbReference type="RefSeq" id="WP_108358101.1">
    <property type="nucleotide sequence ID" value="NZ_NESP01000001.1"/>
</dbReference>
<dbReference type="AlphaFoldDB" id="A0A315ENL6"/>
<dbReference type="Pfam" id="PF10099">
    <property type="entry name" value="RskA_C"/>
    <property type="match status" value="1"/>
</dbReference>
<evidence type="ECO:0000259" key="2">
    <source>
        <dbReference type="Pfam" id="PF10099"/>
    </source>
</evidence>
<sequence length="172" mass="19430">MSEDTTTSPKSTGVSAWWRALSIFLVLVVFIGWAFSASMYEQLKAQVHHLEAKLVEIPQVREVAVLLDEQQAAAMLLTYDPKNQKLQVQRLNDVKEGREQSLHVWAITEGDVPRLLGVLTDRYKTQQLDVPTQALEGARALGISVENKDRGPRDGKPRQPWLFKGWLVQKAI</sequence>
<name>A0A315ENL6_9BURK</name>
<dbReference type="InterPro" id="IPR018764">
    <property type="entry name" value="RskA_C"/>
</dbReference>
<dbReference type="GO" id="GO:0005886">
    <property type="term" value="C:plasma membrane"/>
    <property type="evidence" value="ECO:0007669"/>
    <property type="project" value="InterPro"/>
</dbReference>
<organism evidence="3 4">
    <name type="scientific">Limnohabitans curvus</name>
    <dbReference type="NCBI Taxonomy" id="323423"/>
    <lineage>
        <taxon>Bacteria</taxon>
        <taxon>Pseudomonadati</taxon>
        <taxon>Pseudomonadota</taxon>
        <taxon>Betaproteobacteria</taxon>
        <taxon>Burkholderiales</taxon>
        <taxon>Comamonadaceae</taxon>
        <taxon>Limnohabitans</taxon>
    </lineage>
</organism>
<protein>
    <recommendedName>
        <fullName evidence="2">Anti-sigma K factor RskA C-terminal domain-containing protein</fullName>
    </recommendedName>
</protein>
<keyword evidence="1" id="KW-1133">Transmembrane helix</keyword>
<keyword evidence="4" id="KW-1185">Reference proteome</keyword>
<evidence type="ECO:0000256" key="1">
    <source>
        <dbReference type="SAM" id="Phobius"/>
    </source>
</evidence>
<dbReference type="Proteomes" id="UP000251341">
    <property type="component" value="Unassembled WGS sequence"/>
</dbReference>
<reference evidence="3 4" key="1">
    <citation type="submission" date="2017-04" db="EMBL/GenBank/DDBJ databases">
        <title>Unexpected and diverse lifestyles within the genus Limnohabitans.</title>
        <authorList>
            <person name="Kasalicky V."/>
            <person name="Mehrshad M."/>
            <person name="Andrei S.-A."/>
            <person name="Salcher M."/>
            <person name="Kratochvilova H."/>
            <person name="Simek K."/>
            <person name="Ghai R."/>
        </authorList>
    </citation>
    <scope>NUCLEOTIDE SEQUENCE [LARGE SCALE GENOMIC DNA]</scope>
    <source>
        <strain evidence="3 4">MWH-C5</strain>
    </source>
</reference>
<keyword evidence="1" id="KW-0472">Membrane</keyword>
<evidence type="ECO:0000313" key="3">
    <source>
        <dbReference type="EMBL" id="PUE58841.1"/>
    </source>
</evidence>
<feature type="transmembrane region" description="Helical" evidence="1">
    <location>
        <begin position="16"/>
        <end position="35"/>
    </location>
</feature>